<evidence type="ECO:0000256" key="1">
    <source>
        <dbReference type="SAM" id="MobiDB-lite"/>
    </source>
</evidence>
<dbReference type="EMBL" id="PZPL01000001">
    <property type="protein sequence ID" value="PTL72745.1"/>
    <property type="molecule type" value="Genomic_DNA"/>
</dbReference>
<evidence type="ECO:0000313" key="3">
    <source>
        <dbReference type="Proteomes" id="UP000241085"/>
    </source>
</evidence>
<feature type="compositionally biased region" description="Basic and acidic residues" evidence="1">
    <location>
        <begin position="79"/>
        <end position="92"/>
    </location>
</feature>
<evidence type="ECO:0000313" key="2">
    <source>
        <dbReference type="EMBL" id="PTL72745.1"/>
    </source>
</evidence>
<sequence>MGAIASSEVAEARRWSIPAHATSIGTITMPPPTPNAPESTPPITPMRPSSRYCRPRRSVGSTGAFASSVTVPSHHGGAPRHESRRTVETSSA</sequence>
<proteinExistence type="predicted"/>
<feature type="compositionally biased region" description="Polar residues" evidence="1">
    <location>
        <begin position="59"/>
        <end position="71"/>
    </location>
</feature>
<reference evidence="2 3" key="1">
    <citation type="submission" date="2018-03" db="EMBL/GenBank/DDBJ databases">
        <title>Bacteriophage NCPPB3778 and a type I-E CRISPR drive the evolution of the US Biological Select Agent, Rathayibacter toxicus.</title>
        <authorList>
            <person name="Davis E.W.II."/>
            <person name="Tabima J.F."/>
            <person name="Weisberg A.J."/>
            <person name="Dantas Lopes L."/>
            <person name="Wiseman M.S."/>
            <person name="Wiseman M.S."/>
            <person name="Pupko T."/>
            <person name="Belcher M.S."/>
            <person name="Sechler A.J."/>
            <person name="Tancos M.A."/>
            <person name="Schroeder B.K."/>
            <person name="Murray T.D."/>
            <person name="Luster D.G."/>
            <person name="Schneider W.L."/>
            <person name="Rogers E."/>
            <person name="Andreote F.D."/>
            <person name="Grunwald N.J."/>
            <person name="Putnam M.L."/>
            <person name="Chang J.H."/>
        </authorList>
    </citation>
    <scope>NUCLEOTIDE SEQUENCE [LARGE SCALE GENOMIC DNA]</scope>
    <source>
        <strain evidence="2 3">DSM 15933</strain>
    </source>
</reference>
<accession>A0A2T4UTA1</accession>
<dbReference type="AlphaFoldDB" id="A0A2T4UTA1"/>
<feature type="region of interest" description="Disordered" evidence="1">
    <location>
        <begin position="23"/>
        <end position="92"/>
    </location>
</feature>
<protein>
    <submittedName>
        <fullName evidence="2">Uncharacterized protein</fullName>
    </submittedName>
</protein>
<keyword evidence="3" id="KW-1185">Reference proteome</keyword>
<comment type="caution">
    <text evidence="2">The sequence shown here is derived from an EMBL/GenBank/DDBJ whole genome shotgun (WGS) entry which is preliminary data.</text>
</comment>
<dbReference type="Proteomes" id="UP000241085">
    <property type="component" value="Unassembled WGS sequence"/>
</dbReference>
<organism evidence="2 3">
    <name type="scientific">Rathayibacter caricis DSM 15933</name>
    <dbReference type="NCBI Taxonomy" id="1328867"/>
    <lineage>
        <taxon>Bacteria</taxon>
        <taxon>Bacillati</taxon>
        <taxon>Actinomycetota</taxon>
        <taxon>Actinomycetes</taxon>
        <taxon>Micrococcales</taxon>
        <taxon>Microbacteriaceae</taxon>
        <taxon>Rathayibacter</taxon>
    </lineage>
</organism>
<name>A0A2T4UTA1_9MICO</name>
<feature type="compositionally biased region" description="Pro residues" evidence="1">
    <location>
        <begin position="29"/>
        <end position="45"/>
    </location>
</feature>
<gene>
    <name evidence="2" type="ORF">C1I63_07725</name>
</gene>